<evidence type="ECO:0000256" key="9">
    <source>
        <dbReference type="ARBA" id="ARBA00042052"/>
    </source>
</evidence>
<keyword evidence="4" id="KW-0456">Lyase</keyword>
<protein>
    <recommendedName>
        <fullName evidence="8">Ethylmalonyl-CoA decarboxylase</fullName>
        <ecNumber evidence="7">4.1.1.94</ecNumber>
    </recommendedName>
    <alternativeName>
        <fullName evidence="10">Enoyl-CoA hydratase domain-containing protein 1</fullName>
    </alternativeName>
    <alternativeName>
        <fullName evidence="9">Methylmalonyl-CoA decarboxylase</fullName>
    </alternativeName>
</protein>
<dbReference type="InterPro" id="IPR018376">
    <property type="entry name" value="Enoyl-CoA_hyd/isom_CS"/>
</dbReference>
<evidence type="ECO:0000256" key="8">
    <source>
        <dbReference type="ARBA" id="ARBA00039903"/>
    </source>
</evidence>
<comment type="catalytic activity">
    <reaction evidence="5">
        <text>(2S)-ethylmalonyl-CoA + H(+) = butanoyl-CoA + CO2</text>
        <dbReference type="Rhea" id="RHEA:32131"/>
        <dbReference type="ChEBI" id="CHEBI:15378"/>
        <dbReference type="ChEBI" id="CHEBI:16526"/>
        <dbReference type="ChEBI" id="CHEBI:57371"/>
        <dbReference type="ChEBI" id="CHEBI:60909"/>
        <dbReference type="EC" id="4.1.1.94"/>
    </reaction>
    <physiologicalReaction direction="left-to-right" evidence="5">
        <dbReference type="Rhea" id="RHEA:32132"/>
    </physiologicalReaction>
</comment>
<dbReference type="Pfam" id="PF00378">
    <property type="entry name" value="ECH_1"/>
    <property type="match status" value="1"/>
</dbReference>
<evidence type="ECO:0000313" key="15">
    <source>
        <dbReference type="Proteomes" id="UP001212841"/>
    </source>
</evidence>
<comment type="catalytic activity">
    <reaction evidence="6">
        <text>(2R)-ethylmalonyl-CoA + H(+) = butanoyl-CoA + CO2</text>
        <dbReference type="Rhea" id="RHEA:59540"/>
        <dbReference type="ChEBI" id="CHEBI:15378"/>
        <dbReference type="ChEBI" id="CHEBI:16526"/>
        <dbReference type="ChEBI" id="CHEBI:57371"/>
        <dbReference type="ChEBI" id="CHEBI:85316"/>
        <dbReference type="EC" id="4.1.1.94"/>
    </reaction>
    <physiologicalReaction direction="left-to-right" evidence="6">
        <dbReference type="Rhea" id="RHEA:59541"/>
    </physiologicalReaction>
</comment>
<evidence type="ECO:0000256" key="13">
    <source>
        <dbReference type="RuleBase" id="RU003707"/>
    </source>
</evidence>
<evidence type="ECO:0000256" key="4">
    <source>
        <dbReference type="ARBA" id="ARBA00023239"/>
    </source>
</evidence>
<evidence type="ECO:0000256" key="11">
    <source>
        <dbReference type="ARBA" id="ARBA00047446"/>
    </source>
</evidence>
<keyword evidence="15" id="KW-1185">Reference proteome</keyword>
<dbReference type="EC" id="4.1.1.94" evidence="7"/>
<sequence length="329" mass="36251">MPARPLPVNAIRLDVPTLKQRHKSNFLPRNTYLKPDTKTLKDFKSFGSGSVSLAPRYAPGIALIELRNAEKKNAMSPKMMVDLTRAVGDLETLCKDTEDEKEGSDLVGVVLCGEGGDLCSGFDLSSTPPTKAFHPSFSTQMSTLMHQTLHRLRRLPLITLASISGHAIGGGAELALSCDYRLISPHTRLKFVQIGMGVTPGWGGGVYLQSHLRHGKVLEILGTGRSLGAEELRRLELAEVVDGEKICVREAGVEFLRKFTHDAQGNLRPAHVVREMKRLVSAASGVGTEEEWEMLEKERESFVRLWGQWANRQAVEKFVGTGKGERNNL</sequence>
<keyword evidence="3" id="KW-0963">Cytoplasm</keyword>
<evidence type="ECO:0000256" key="1">
    <source>
        <dbReference type="ARBA" id="ARBA00004514"/>
    </source>
</evidence>
<reference evidence="14" key="1">
    <citation type="submission" date="2020-05" db="EMBL/GenBank/DDBJ databases">
        <title>Phylogenomic resolution of chytrid fungi.</title>
        <authorList>
            <person name="Stajich J.E."/>
            <person name="Amses K."/>
            <person name="Simmons R."/>
            <person name="Seto K."/>
            <person name="Myers J."/>
            <person name="Bonds A."/>
            <person name="Quandt C.A."/>
            <person name="Barry K."/>
            <person name="Liu P."/>
            <person name="Grigoriev I."/>
            <person name="Longcore J.E."/>
            <person name="James T.Y."/>
        </authorList>
    </citation>
    <scope>NUCLEOTIDE SEQUENCE</scope>
    <source>
        <strain evidence="14">JEL0318</strain>
    </source>
</reference>
<dbReference type="GO" id="GO:0004492">
    <property type="term" value="F:methyl/ethyl malonyl-CoA decarboxylase activity"/>
    <property type="evidence" value="ECO:0007669"/>
    <property type="project" value="UniProtKB-EC"/>
</dbReference>
<dbReference type="PANTHER" id="PTHR11941:SF27">
    <property type="entry name" value="ETHYLMALONYL-COA DECARBOXYLASE"/>
    <property type="match status" value="1"/>
</dbReference>
<dbReference type="InterPro" id="IPR001753">
    <property type="entry name" value="Enoyl-CoA_hydra/iso"/>
</dbReference>
<dbReference type="PANTHER" id="PTHR11941">
    <property type="entry name" value="ENOYL-COA HYDRATASE-RELATED"/>
    <property type="match status" value="1"/>
</dbReference>
<dbReference type="Proteomes" id="UP001212841">
    <property type="component" value="Unassembled WGS sequence"/>
</dbReference>
<evidence type="ECO:0000256" key="5">
    <source>
        <dbReference type="ARBA" id="ARBA00036343"/>
    </source>
</evidence>
<dbReference type="InterPro" id="IPR029045">
    <property type="entry name" value="ClpP/crotonase-like_dom_sf"/>
</dbReference>
<dbReference type="Gene3D" id="3.90.226.10">
    <property type="entry name" value="2-enoyl-CoA Hydratase, Chain A, domain 1"/>
    <property type="match status" value="1"/>
</dbReference>
<dbReference type="CDD" id="cd06558">
    <property type="entry name" value="crotonase-like"/>
    <property type="match status" value="1"/>
</dbReference>
<accession>A0AAD5SF40</accession>
<gene>
    <name evidence="14" type="ORF">HK097_010743</name>
</gene>
<comment type="catalytic activity">
    <reaction evidence="11">
        <text>(S)-methylmalonyl-CoA + H(+) = propanoyl-CoA + CO2</text>
        <dbReference type="Rhea" id="RHEA:61340"/>
        <dbReference type="ChEBI" id="CHEBI:15378"/>
        <dbReference type="ChEBI" id="CHEBI:16526"/>
        <dbReference type="ChEBI" id="CHEBI:57327"/>
        <dbReference type="ChEBI" id="CHEBI:57392"/>
        <dbReference type="EC" id="4.1.1.94"/>
    </reaction>
    <physiologicalReaction direction="left-to-right" evidence="11">
        <dbReference type="Rhea" id="RHEA:61341"/>
    </physiologicalReaction>
</comment>
<comment type="function">
    <text evidence="12">Decarboxylates ethylmalonyl-CoA, a potentially toxic metabolite, to form butyryl-CoA, suggesting it might be involved in metabolite proofreading. Acts preferentially on (S)-ethylmalonyl-CoA but also has some activity on the (R)-isomer. Also has methylmalonyl-CoA decarboxylase activity at lower level.</text>
</comment>
<comment type="caution">
    <text evidence="14">The sequence shown here is derived from an EMBL/GenBank/DDBJ whole genome shotgun (WGS) entry which is preliminary data.</text>
</comment>
<evidence type="ECO:0000256" key="10">
    <source>
        <dbReference type="ARBA" id="ARBA00042182"/>
    </source>
</evidence>
<proteinExistence type="inferred from homology"/>
<dbReference type="GO" id="GO:0006635">
    <property type="term" value="P:fatty acid beta-oxidation"/>
    <property type="evidence" value="ECO:0007669"/>
    <property type="project" value="TreeGrafter"/>
</dbReference>
<organism evidence="14 15">
    <name type="scientific">Rhizophlyctis rosea</name>
    <dbReference type="NCBI Taxonomy" id="64517"/>
    <lineage>
        <taxon>Eukaryota</taxon>
        <taxon>Fungi</taxon>
        <taxon>Fungi incertae sedis</taxon>
        <taxon>Chytridiomycota</taxon>
        <taxon>Chytridiomycota incertae sedis</taxon>
        <taxon>Chytridiomycetes</taxon>
        <taxon>Rhizophlyctidales</taxon>
        <taxon>Rhizophlyctidaceae</taxon>
        <taxon>Rhizophlyctis</taxon>
    </lineage>
</organism>
<name>A0AAD5SF40_9FUNG</name>
<dbReference type="SUPFAM" id="SSF52096">
    <property type="entry name" value="ClpP/crotonase"/>
    <property type="match status" value="1"/>
</dbReference>
<dbReference type="GO" id="GO:0005829">
    <property type="term" value="C:cytosol"/>
    <property type="evidence" value="ECO:0007669"/>
    <property type="project" value="UniProtKB-SubCell"/>
</dbReference>
<dbReference type="PROSITE" id="PS00166">
    <property type="entry name" value="ENOYL_COA_HYDRATASE"/>
    <property type="match status" value="1"/>
</dbReference>
<dbReference type="EMBL" id="JADGJD010000824">
    <property type="protein sequence ID" value="KAJ3048246.1"/>
    <property type="molecule type" value="Genomic_DNA"/>
</dbReference>
<evidence type="ECO:0000256" key="2">
    <source>
        <dbReference type="ARBA" id="ARBA00005254"/>
    </source>
</evidence>
<evidence type="ECO:0000256" key="12">
    <source>
        <dbReference type="ARBA" id="ARBA00056546"/>
    </source>
</evidence>
<dbReference type="AlphaFoldDB" id="A0AAD5SF40"/>
<evidence type="ECO:0000313" key="14">
    <source>
        <dbReference type="EMBL" id="KAJ3048246.1"/>
    </source>
</evidence>
<evidence type="ECO:0000256" key="7">
    <source>
        <dbReference type="ARBA" id="ARBA00038883"/>
    </source>
</evidence>
<evidence type="ECO:0000256" key="6">
    <source>
        <dbReference type="ARBA" id="ARBA00036541"/>
    </source>
</evidence>
<comment type="similarity">
    <text evidence="2 13">Belongs to the enoyl-CoA hydratase/isomerase family.</text>
</comment>
<comment type="subcellular location">
    <subcellularLocation>
        <location evidence="1">Cytoplasm</location>
        <location evidence="1">Cytosol</location>
    </subcellularLocation>
</comment>
<evidence type="ECO:0000256" key="3">
    <source>
        <dbReference type="ARBA" id="ARBA00022490"/>
    </source>
</evidence>